<dbReference type="Proteomes" id="UP001286313">
    <property type="component" value="Unassembled WGS sequence"/>
</dbReference>
<sequence length="106" mass="11646">MPFSMTCYSEVTSTCTSYAEAVTDVQPTKGGKSACWVLSAPKPPHEVQSETCEDPDVFKVWEDCSLTKCDDDLNDVPYSERTIPDGNFLSLEDGVIMKCVGLKKTP</sequence>
<proteinExistence type="predicted"/>
<dbReference type="AlphaFoldDB" id="A0AAE1K0Q6"/>
<reference evidence="1" key="1">
    <citation type="submission" date="2023-10" db="EMBL/GenBank/DDBJ databases">
        <title>Genome assemblies of two species of porcelain crab, Petrolisthes cinctipes and Petrolisthes manimaculis (Anomura: Porcellanidae).</title>
        <authorList>
            <person name="Angst P."/>
        </authorList>
    </citation>
    <scope>NUCLEOTIDE SEQUENCE</scope>
    <source>
        <strain evidence="1">PB745_01</strain>
        <tissue evidence="1">Gill</tissue>
    </source>
</reference>
<comment type="caution">
    <text evidence="1">The sequence shown here is derived from an EMBL/GenBank/DDBJ whole genome shotgun (WGS) entry which is preliminary data.</text>
</comment>
<accession>A0AAE1K0Q6</accession>
<name>A0AAE1K0Q6_PETCI</name>
<keyword evidence="2" id="KW-1185">Reference proteome</keyword>
<dbReference type="EMBL" id="JAWQEG010004221">
    <property type="protein sequence ID" value="KAK3862521.1"/>
    <property type="molecule type" value="Genomic_DNA"/>
</dbReference>
<protein>
    <submittedName>
        <fullName evidence="1">Uncharacterized protein</fullName>
    </submittedName>
</protein>
<evidence type="ECO:0000313" key="1">
    <source>
        <dbReference type="EMBL" id="KAK3862521.1"/>
    </source>
</evidence>
<gene>
    <name evidence="1" type="ORF">Pcinc_031622</name>
</gene>
<evidence type="ECO:0000313" key="2">
    <source>
        <dbReference type="Proteomes" id="UP001286313"/>
    </source>
</evidence>
<organism evidence="1 2">
    <name type="scientific">Petrolisthes cinctipes</name>
    <name type="common">Flat porcelain crab</name>
    <dbReference type="NCBI Taxonomy" id="88211"/>
    <lineage>
        <taxon>Eukaryota</taxon>
        <taxon>Metazoa</taxon>
        <taxon>Ecdysozoa</taxon>
        <taxon>Arthropoda</taxon>
        <taxon>Crustacea</taxon>
        <taxon>Multicrustacea</taxon>
        <taxon>Malacostraca</taxon>
        <taxon>Eumalacostraca</taxon>
        <taxon>Eucarida</taxon>
        <taxon>Decapoda</taxon>
        <taxon>Pleocyemata</taxon>
        <taxon>Anomura</taxon>
        <taxon>Galatheoidea</taxon>
        <taxon>Porcellanidae</taxon>
        <taxon>Petrolisthes</taxon>
    </lineage>
</organism>